<gene>
    <name evidence="2" type="ORF">AK812_SmicGene33051</name>
</gene>
<evidence type="ECO:0000313" key="2">
    <source>
        <dbReference type="EMBL" id="OLP85911.1"/>
    </source>
</evidence>
<organism evidence="2 3">
    <name type="scientific">Symbiodinium microadriaticum</name>
    <name type="common">Dinoflagellate</name>
    <name type="synonym">Zooxanthella microadriatica</name>
    <dbReference type="NCBI Taxonomy" id="2951"/>
    <lineage>
        <taxon>Eukaryota</taxon>
        <taxon>Sar</taxon>
        <taxon>Alveolata</taxon>
        <taxon>Dinophyceae</taxon>
        <taxon>Suessiales</taxon>
        <taxon>Symbiodiniaceae</taxon>
        <taxon>Symbiodinium</taxon>
    </lineage>
</organism>
<dbReference type="OrthoDB" id="411082at2759"/>
<feature type="compositionally biased region" description="Polar residues" evidence="1">
    <location>
        <begin position="68"/>
        <end position="95"/>
    </location>
</feature>
<feature type="compositionally biased region" description="Basic and acidic residues" evidence="1">
    <location>
        <begin position="1232"/>
        <end position="1247"/>
    </location>
</feature>
<reference evidence="2 3" key="1">
    <citation type="submission" date="2016-02" db="EMBL/GenBank/DDBJ databases">
        <title>Genome analysis of coral dinoflagellate symbionts highlights evolutionary adaptations to a symbiotic lifestyle.</title>
        <authorList>
            <person name="Aranda M."/>
            <person name="Li Y."/>
            <person name="Liew Y.J."/>
            <person name="Baumgarten S."/>
            <person name="Simakov O."/>
            <person name="Wilson M."/>
            <person name="Piel J."/>
            <person name="Ashoor H."/>
            <person name="Bougouffa S."/>
            <person name="Bajic V.B."/>
            <person name="Ryu T."/>
            <person name="Ravasi T."/>
            <person name="Bayer T."/>
            <person name="Micklem G."/>
            <person name="Kim H."/>
            <person name="Bhak J."/>
            <person name="Lajeunesse T.C."/>
            <person name="Voolstra C.R."/>
        </authorList>
    </citation>
    <scope>NUCLEOTIDE SEQUENCE [LARGE SCALE GENOMIC DNA]</scope>
    <source>
        <strain evidence="2 3">CCMP2467</strain>
    </source>
</reference>
<proteinExistence type="predicted"/>
<dbReference type="Proteomes" id="UP000186817">
    <property type="component" value="Unassembled WGS sequence"/>
</dbReference>
<sequence>MGRRKAAILNKACCCRWSAAISLSIAAGFALWQAARLTTEEVRDPRYLHEARGAVVTAGQREKRSPTRRSAQLSLPLETTTNTSPRQTARSRTSQSPPQVVWEFCSGQFQTCECGGRMRWGTPEKFEVFEPKEAPWQCDFIALGDPAPGDNSKVCECEVLGARPREDLEWVFCASQFMLCECPGRIRWGNGKRWKILRHQRHQHLQSVKCTTDLGDPAPGDAGKHCECEVDPASDFVSHVSPAVRKHSASPKVTSCNIFESAKQGEAWDREQWKAVAGLCSGQALSLPEAGADAMSVQSLASMVDAWISEGFSNNYARLYRDGWLEEAFVNFIGSSPSQTKWALINEQLIRSVHLFSTRPIVVIHFGMVTPREWDPKKYPRLVVMHAAPFPTAVFRRFDLNKFRSLLIARVKTGIQLDSDQFVAPRVDELFRRAREEGSETYPMPILPIHFLKNEELPMYPGPQGGVTMSGGKSHVFDRYCRKGKCSVTTRWGHAHPTWTFWALPFVGTWLRRHLRDETLPAVAGPQTELRVTSIDVDEDLLNIGTWEERGQKQWCKYDVMDPSDFKILLHERVPPRSCNQPKEAVPATSPLLADGWQWLPLRTTPSTNARGEATAADMLDSQEGEAIGLTAEGVQDCNAPGNAVNCGEGVVLHALAFLAGYGFLITSSTDRTVGRILDSIFSLQNIVPADMVGIFDARRFNASAKYCRVGKMANAVRSKIAELRRGGVPVNTWHSPALWTDIDEGAGVPAHICTAAVGMARDRAQRDWALECDLAQIDSREIPEDWDDSAWEFPGGSNRWRNSPCTLMAVRMPPVVPMQDQVEHPERWAISESLPNDPNGKVRSLCHIAYSEHGLVGIDISSHQGSNTDTIRALVEGNERQDAGCTQEALAKWRLLTVQGKCNSTPGFFTPALGPTLWAPDHNMPFMLYTAKHVVMACPAMEPLVNRLRDDLERLLGHIAAGSDIMQAAHQASHKVAVHTAAQRWPILSAWKWFVPLSSEITDFGYADESSSRSVTSSELGHDLANRGIMPRELGNFLWHCGQSPTSRSTPEEEELDEQFGSFLDIQGAAHELATSPHARSPLHSGGIPSTTGHLVLGSDGVLQRPRGIGAPCGCLAPDKNAAVNRLRTQLSTNESNDRVAETEIMMEFGVPIRNGTPILRDKPFFYKDNGVPNQLSPPSSEHQVDAQGLHPAVDIFDDNAKSEVQTTQDCPSSSAASPRLQSLNEASSDDGGHPEEEPYEEERGP</sequence>
<dbReference type="AlphaFoldDB" id="A0A1Q9CSM5"/>
<feature type="region of interest" description="Disordered" evidence="1">
    <location>
        <begin position="1203"/>
        <end position="1247"/>
    </location>
</feature>
<feature type="compositionally biased region" description="Polar residues" evidence="1">
    <location>
        <begin position="1204"/>
        <end position="1228"/>
    </location>
</feature>
<protein>
    <submittedName>
        <fullName evidence="2">Uncharacterized protein</fullName>
    </submittedName>
</protein>
<name>A0A1Q9CSM5_SYMMI</name>
<feature type="region of interest" description="Disordered" evidence="1">
    <location>
        <begin position="53"/>
        <end position="95"/>
    </location>
</feature>
<accession>A0A1Q9CSM5</accession>
<keyword evidence="3" id="KW-1185">Reference proteome</keyword>
<comment type="caution">
    <text evidence="2">The sequence shown here is derived from an EMBL/GenBank/DDBJ whole genome shotgun (WGS) entry which is preliminary data.</text>
</comment>
<dbReference type="EMBL" id="LSRX01000949">
    <property type="protein sequence ID" value="OLP85911.1"/>
    <property type="molecule type" value="Genomic_DNA"/>
</dbReference>
<evidence type="ECO:0000256" key="1">
    <source>
        <dbReference type="SAM" id="MobiDB-lite"/>
    </source>
</evidence>
<evidence type="ECO:0000313" key="3">
    <source>
        <dbReference type="Proteomes" id="UP000186817"/>
    </source>
</evidence>